<proteinExistence type="predicted"/>
<protein>
    <submittedName>
        <fullName evidence="2">Uncharacterized protein</fullName>
    </submittedName>
</protein>
<organism evidence="2 3">
    <name type="scientific">Segatella copri</name>
    <dbReference type="NCBI Taxonomy" id="165179"/>
    <lineage>
        <taxon>Bacteria</taxon>
        <taxon>Pseudomonadati</taxon>
        <taxon>Bacteroidota</taxon>
        <taxon>Bacteroidia</taxon>
        <taxon>Bacteroidales</taxon>
        <taxon>Prevotellaceae</taxon>
        <taxon>Segatella</taxon>
    </lineage>
</organism>
<reference evidence="1" key="1">
    <citation type="submission" date="2022-07" db="EMBL/GenBank/DDBJ databases">
        <title>Prevotella copri.</title>
        <authorList>
            <person name="Yang C."/>
        </authorList>
    </citation>
    <scope>NUCLEOTIDE SEQUENCE</scope>
    <source>
        <strain evidence="1">HF1476</strain>
    </source>
</reference>
<dbReference type="AlphaFoldDB" id="A0AAP3AYZ4"/>
<dbReference type="EMBL" id="JANDWN010000008">
    <property type="protein sequence ID" value="MCP9599310.1"/>
    <property type="molecule type" value="Genomic_DNA"/>
</dbReference>
<dbReference type="EMBL" id="JAPDUS010000004">
    <property type="protein sequence ID" value="MCW4092554.1"/>
    <property type="molecule type" value="Genomic_DNA"/>
</dbReference>
<reference evidence="2" key="2">
    <citation type="submission" date="2022-11" db="EMBL/GenBank/DDBJ databases">
        <title>Genomic repertoires linked with pathogenic potency of arthritogenic Prevotella copri isolated from the gut of rheumatoid arthritis patients.</title>
        <authorList>
            <person name="Nii T."/>
            <person name="Maeda Y."/>
            <person name="Motooka D."/>
            <person name="Naito M."/>
            <person name="Matsumoto Y."/>
            <person name="Ogawa T."/>
            <person name="Oguro-Igashira E."/>
            <person name="Kishikawa T."/>
            <person name="Yamashita M."/>
            <person name="Koizumi S."/>
            <person name="Kurakawa T."/>
            <person name="Okumura R."/>
            <person name="Kayama H."/>
            <person name="Murakami M."/>
            <person name="Sakaguchi T."/>
            <person name="Das B."/>
            <person name="Nakamura S."/>
            <person name="Okada Y."/>
            <person name="Kumanogoh A."/>
            <person name="Takeda K."/>
        </authorList>
    </citation>
    <scope>NUCLEOTIDE SEQUENCE</scope>
    <source>
        <strain evidence="2">N016-13</strain>
    </source>
</reference>
<evidence type="ECO:0000313" key="3">
    <source>
        <dbReference type="Proteomes" id="UP001209074"/>
    </source>
</evidence>
<comment type="caution">
    <text evidence="2">The sequence shown here is derived from an EMBL/GenBank/DDBJ whole genome shotgun (WGS) entry which is preliminary data.</text>
</comment>
<dbReference type="GeneID" id="69848973"/>
<dbReference type="RefSeq" id="WP_006847479.1">
    <property type="nucleotide sequence ID" value="NZ_JAHRGJ010000023.1"/>
</dbReference>
<dbReference type="Proteomes" id="UP001204486">
    <property type="component" value="Unassembled WGS sequence"/>
</dbReference>
<evidence type="ECO:0000313" key="1">
    <source>
        <dbReference type="EMBL" id="MCP9599310.1"/>
    </source>
</evidence>
<accession>A0AAP3AYZ4</accession>
<gene>
    <name evidence="1" type="ORF">NNC55_04990</name>
    <name evidence="2" type="ORF">ONT05_03100</name>
</gene>
<name>A0AAP3AYZ4_9BACT</name>
<sequence length="47" mass="4977">MEKIISNKAASFVSMELARYALERADLRASSILTAIATTLGVTSSMG</sequence>
<dbReference type="Proteomes" id="UP001209074">
    <property type="component" value="Unassembled WGS sequence"/>
</dbReference>
<evidence type="ECO:0000313" key="2">
    <source>
        <dbReference type="EMBL" id="MCW4092554.1"/>
    </source>
</evidence>